<sequence>MTHQKCQIQGNNRLFLTRAATLRVYELRQTHRSRDFGRKHSAKNNLGLWAYGDSKKVD</sequence>
<dbReference type="EMBL" id="KQ762849">
    <property type="protein sequence ID" value="OAD55403.1"/>
    <property type="molecule type" value="Genomic_DNA"/>
</dbReference>
<protein>
    <submittedName>
        <fullName evidence="1">Uncharacterized protein</fullName>
    </submittedName>
</protein>
<keyword evidence="2" id="KW-1185">Reference proteome</keyword>
<organism evidence="1 2">
    <name type="scientific">Eufriesea mexicana</name>
    <dbReference type="NCBI Taxonomy" id="516756"/>
    <lineage>
        <taxon>Eukaryota</taxon>
        <taxon>Metazoa</taxon>
        <taxon>Ecdysozoa</taxon>
        <taxon>Arthropoda</taxon>
        <taxon>Hexapoda</taxon>
        <taxon>Insecta</taxon>
        <taxon>Pterygota</taxon>
        <taxon>Neoptera</taxon>
        <taxon>Endopterygota</taxon>
        <taxon>Hymenoptera</taxon>
        <taxon>Apocrita</taxon>
        <taxon>Aculeata</taxon>
        <taxon>Apoidea</taxon>
        <taxon>Anthophila</taxon>
        <taxon>Apidae</taxon>
        <taxon>Eufriesea</taxon>
    </lineage>
</organism>
<name>A0A310S9W2_9HYME</name>
<reference evidence="1 2" key="1">
    <citation type="submission" date="2015-07" db="EMBL/GenBank/DDBJ databases">
        <title>The genome of Eufriesea mexicana.</title>
        <authorList>
            <person name="Pan H."/>
            <person name="Kapheim K."/>
        </authorList>
    </citation>
    <scope>NUCLEOTIDE SEQUENCE [LARGE SCALE GENOMIC DNA]</scope>
    <source>
        <strain evidence="1">0111107269</strain>
        <tissue evidence="1">Whole body</tissue>
    </source>
</reference>
<evidence type="ECO:0000313" key="1">
    <source>
        <dbReference type="EMBL" id="OAD55403.1"/>
    </source>
</evidence>
<gene>
    <name evidence="1" type="ORF">WN48_04903</name>
</gene>
<evidence type="ECO:0000313" key="2">
    <source>
        <dbReference type="Proteomes" id="UP000250275"/>
    </source>
</evidence>
<accession>A0A310S9W2</accession>
<proteinExistence type="predicted"/>
<dbReference type="AlphaFoldDB" id="A0A310S9W2"/>
<dbReference type="Proteomes" id="UP000250275">
    <property type="component" value="Unassembled WGS sequence"/>
</dbReference>